<evidence type="ECO:0000256" key="2">
    <source>
        <dbReference type="SAM" id="Phobius"/>
    </source>
</evidence>
<dbReference type="AlphaFoldDB" id="A0AAN6S7V4"/>
<reference evidence="5" key="1">
    <citation type="journal article" date="2023" name="Mol. Phylogenet. Evol.">
        <title>Genome-scale phylogeny and comparative genomics of the fungal order Sordariales.</title>
        <authorList>
            <person name="Hensen N."/>
            <person name="Bonometti L."/>
            <person name="Westerberg I."/>
            <person name="Brannstrom I.O."/>
            <person name="Guillou S."/>
            <person name="Cros-Aarteil S."/>
            <person name="Calhoun S."/>
            <person name="Haridas S."/>
            <person name="Kuo A."/>
            <person name="Mondo S."/>
            <person name="Pangilinan J."/>
            <person name="Riley R."/>
            <person name="LaButti K."/>
            <person name="Andreopoulos B."/>
            <person name="Lipzen A."/>
            <person name="Chen C."/>
            <person name="Yan M."/>
            <person name="Daum C."/>
            <person name="Ng V."/>
            <person name="Clum A."/>
            <person name="Steindorff A."/>
            <person name="Ohm R.A."/>
            <person name="Martin F."/>
            <person name="Silar P."/>
            <person name="Natvig D.O."/>
            <person name="Lalanne C."/>
            <person name="Gautier V."/>
            <person name="Ament-Velasquez S.L."/>
            <person name="Kruys A."/>
            <person name="Hutchinson M.I."/>
            <person name="Powell A.J."/>
            <person name="Barry K."/>
            <person name="Miller A.N."/>
            <person name="Grigoriev I.V."/>
            <person name="Debuchy R."/>
            <person name="Gladieux P."/>
            <person name="Hiltunen Thoren M."/>
            <person name="Johannesson H."/>
        </authorList>
    </citation>
    <scope>NUCLEOTIDE SEQUENCE [LARGE SCALE GENOMIC DNA]</scope>
    <source>
        <strain evidence="5">CBS 340.73</strain>
    </source>
</reference>
<evidence type="ECO:0000259" key="3">
    <source>
        <dbReference type="Pfam" id="PF24841"/>
    </source>
</evidence>
<evidence type="ECO:0000313" key="5">
    <source>
        <dbReference type="Proteomes" id="UP001303473"/>
    </source>
</evidence>
<feature type="transmembrane region" description="Helical" evidence="2">
    <location>
        <begin position="110"/>
        <end position="128"/>
    </location>
</feature>
<gene>
    <name evidence="4" type="ORF">QBC46DRAFT_173384</name>
</gene>
<dbReference type="PANTHER" id="PTHR37846:SF1">
    <property type="entry name" value="DEACETYLASE-LIKE PROTEIN"/>
    <property type="match status" value="1"/>
</dbReference>
<dbReference type="PANTHER" id="PTHR37846">
    <property type="entry name" value="YALI0B21296P"/>
    <property type="match status" value="1"/>
</dbReference>
<dbReference type="Proteomes" id="UP001303473">
    <property type="component" value="Unassembled WGS sequence"/>
</dbReference>
<proteinExistence type="predicted"/>
<sequence length="219" mass="24666">MARKRAEKSPADIKLKQPDRAAPTEQTLLQLAEQRNLFQEAQKRQEALRKSKPASKDEGDAEGPALSPTAERILETLLWTVCLATLHFTLDVLVHHQYAISGDQIPWSTVSKRTGVAWLVFTLLFYTLHPHASNPTLLPGLPARFQPVLRQAIFFVTSICAGCYLIHITNRFGYLAVMQQAPSIGCLWVWSVIELELPWAVLSLAGAGFFLWWRGYDIK</sequence>
<keyword evidence="5" id="KW-1185">Reference proteome</keyword>
<evidence type="ECO:0000256" key="1">
    <source>
        <dbReference type="SAM" id="MobiDB-lite"/>
    </source>
</evidence>
<organism evidence="4 5">
    <name type="scientific">Diplogelasinospora grovesii</name>
    <dbReference type="NCBI Taxonomy" id="303347"/>
    <lineage>
        <taxon>Eukaryota</taxon>
        <taxon>Fungi</taxon>
        <taxon>Dikarya</taxon>
        <taxon>Ascomycota</taxon>
        <taxon>Pezizomycotina</taxon>
        <taxon>Sordariomycetes</taxon>
        <taxon>Sordariomycetidae</taxon>
        <taxon>Sordariales</taxon>
        <taxon>Diplogelasinosporaceae</taxon>
        <taxon>Diplogelasinospora</taxon>
    </lineage>
</organism>
<dbReference type="Pfam" id="PF24841">
    <property type="entry name" value="DUF7719"/>
    <property type="match status" value="1"/>
</dbReference>
<feature type="region of interest" description="Disordered" evidence="1">
    <location>
        <begin position="41"/>
        <end position="66"/>
    </location>
</feature>
<protein>
    <recommendedName>
        <fullName evidence="3">DUF7719 domain-containing protein</fullName>
    </recommendedName>
</protein>
<evidence type="ECO:0000313" key="4">
    <source>
        <dbReference type="EMBL" id="KAK3944327.1"/>
    </source>
</evidence>
<comment type="caution">
    <text evidence="4">The sequence shown here is derived from an EMBL/GenBank/DDBJ whole genome shotgun (WGS) entry which is preliminary data.</text>
</comment>
<dbReference type="InterPro" id="IPR056136">
    <property type="entry name" value="DUF7719"/>
</dbReference>
<name>A0AAN6S7V4_9PEZI</name>
<dbReference type="EMBL" id="MU853760">
    <property type="protein sequence ID" value="KAK3944327.1"/>
    <property type="molecule type" value="Genomic_DNA"/>
</dbReference>
<feature type="region of interest" description="Disordered" evidence="1">
    <location>
        <begin position="1"/>
        <end position="24"/>
    </location>
</feature>
<keyword evidence="2" id="KW-1133">Transmembrane helix</keyword>
<accession>A0AAN6S7V4</accession>
<feature type="compositionally biased region" description="Basic and acidic residues" evidence="1">
    <location>
        <begin position="7"/>
        <end position="19"/>
    </location>
</feature>
<keyword evidence="2" id="KW-0812">Transmembrane</keyword>
<feature type="compositionally biased region" description="Basic and acidic residues" evidence="1">
    <location>
        <begin position="41"/>
        <end position="58"/>
    </location>
</feature>
<feature type="transmembrane region" description="Helical" evidence="2">
    <location>
        <begin position="148"/>
        <end position="166"/>
    </location>
</feature>
<keyword evidence="2" id="KW-0472">Membrane</keyword>
<feature type="domain" description="DUF7719" evidence="3">
    <location>
        <begin position="150"/>
        <end position="218"/>
    </location>
</feature>